<name>A0A8J3HPN5_9RICK</name>
<feature type="transmembrane region" description="Helical" evidence="1">
    <location>
        <begin position="104"/>
        <end position="130"/>
    </location>
</feature>
<comment type="caution">
    <text evidence="2">The sequence shown here is derived from an EMBL/GenBank/DDBJ whole genome shotgun (WGS) entry which is preliminary data.</text>
</comment>
<feature type="transmembrane region" description="Helical" evidence="1">
    <location>
        <begin position="65"/>
        <end position="92"/>
    </location>
</feature>
<keyword evidence="1" id="KW-0812">Transmembrane</keyword>
<keyword evidence="1" id="KW-1133">Transmembrane helix</keyword>
<proteinExistence type="predicted"/>
<organism evidence="2 3">
    <name type="scientific">Candidatus Mesenet longicola</name>
    <dbReference type="NCBI Taxonomy" id="1892558"/>
    <lineage>
        <taxon>Bacteria</taxon>
        <taxon>Pseudomonadati</taxon>
        <taxon>Pseudomonadota</taxon>
        <taxon>Alphaproteobacteria</taxon>
        <taxon>Rickettsiales</taxon>
        <taxon>Anaplasmataceae</taxon>
        <taxon>Candidatus Mesenet</taxon>
    </lineage>
</organism>
<dbReference type="EMBL" id="BNGU01000032">
    <property type="protein sequence ID" value="GHM59754.1"/>
    <property type="molecule type" value="Genomic_DNA"/>
</dbReference>
<keyword evidence="3" id="KW-1185">Reference proteome</keyword>
<gene>
    <name evidence="2" type="ORF">sL5_07470</name>
</gene>
<reference evidence="2 3" key="1">
    <citation type="journal article" date="2021" name="Microb. Ecol.">
        <title>Candidatus Mesenet longicola: Novel Endosymbionts of Brontispa longissima that Induce Cytoplasmic Incompatibility.</title>
        <authorList>
            <person name="Takano S."/>
            <person name="Gotoh Y."/>
            <person name="Hayashi T."/>
        </authorList>
    </citation>
    <scope>NUCLEOTIDE SEQUENCE [LARGE SCALE GENOMIC DNA]</scope>
    <source>
        <strain evidence="2">L5</strain>
    </source>
</reference>
<feature type="transmembrane region" description="Helical" evidence="1">
    <location>
        <begin position="151"/>
        <end position="174"/>
    </location>
</feature>
<dbReference type="AlphaFoldDB" id="A0A8J3HPN5"/>
<dbReference type="Proteomes" id="UP000637906">
    <property type="component" value="Unassembled WGS sequence"/>
</dbReference>
<evidence type="ECO:0000313" key="2">
    <source>
        <dbReference type="EMBL" id="GHM59754.1"/>
    </source>
</evidence>
<evidence type="ECO:0000256" key="1">
    <source>
        <dbReference type="SAM" id="Phobius"/>
    </source>
</evidence>
<feature type="transmembrane region" description="Helical" evidence="1">
    <location>
        <begin position="12"/>
        <end position="31"/>
    </location>
</feature>
<keyword evidence="1" id="KW-0472">Membrane</keyword>
<evidence type="ECO:0008006" key="4">
    <source>
        <dbReference type="Google" id="ProtNLM"/>
    </source>
</evidence>
<feature type="transmembrane region" description="Helical" evidence="1">
    <location>
        <begin position="194"/>
        <end position="216"/>
    </location>
</feature>
<accession>A0A8J3HPN5</accession>
<evidence type="ECO:0000313" key="3">
    <source>
        <dbReference type="Proteomes" id="UP000637906"/>
    </source>
</evidence>
<protein>
    <recommendedName>
        <fullName evidence="4">Phosphatidylglycerophosphatase A</fullName>
    </recommendedName>
</protein>
<feature type="transmembrane region" description="Helical" evidence="1">
    <location>
        <begin position="37"/>
        <end position="58"/>
    </location>
</feature>
<sequence length="245" mass="28070">MKSLRFIGKVVGKVFPAKIISTFFGMGYLPIWQEHWASLFALIMSYISLYLSYGSFLLSYDITGIAFVAAVFFLKLSIAFFIIQTIAIFIFQINEPGANSNENIIIHIVLAQLLVVALTMPATLAIFHSIAGLYDQMCKKMFICPKWINSFTYFLIFFIIPYLFFNIIVMMKPWPIVTIQLHYNNVLSITAEGAIYILYTIISIYLVACVFFDLTIHDASVFNQYIFNNIKALNVDLYKMSKKLV</sequence>